<evidence type="ECO:0000313" key="2">
    <source>
        <dbReference type="EMBL" id="SVD61237.1"/>
    </source>
</evidence>
<feature type="non-terminal residue" evidence="2">
    <location>
        <position position="87"/>
    </location>
</feature>
<name>A0A382WQU7_9ZZZZ</name>
<accession>A0A382WQU7</accession>
<feature type="coiled-coil region" evidence="1">
    <location>
        <begin position="32"/>
        <end position="80"/>
    </location>
</feature>
<keyword evidence="1" id="KW-0175">Coiled coil</keyword>
<dbReference type="EMBL" id="UINC01161828">
    <property type="protein sequence ID" value="SVD61237.1"/>
    <property type="molecule type" value="Genomic_DNA"/>
</dbReference>
<gene>
    <name evidence="2" type="ORF">METZ01_LOCUS414091</name>
</gene>
<proteinExistence type="predicted"/>
<organism evidence="2">
    <name type="scientific">marine metagenome</name>
    <dbReference type="NCBI Taxonomy" id="408172"/>
    <lineage>
        <taxon>unclassified sequences</taxon>
        <taxon>metagenomes</taxon>
        <taxon>ecological metagenomes</taxon>
    </lineage>
</organism>
<reference evidence="2" key="1">
    <citation type="submission" date="2018-05" db="EMBL/GenBank/DDBJ databases">
        <authorList>
            <person name="Lanie J.A."/>
            <person name="Ng W.-L."/>
            <person name="Kazmierczak K.M."/>
            <person name="Andrzejewski T.M."/>
            <person name="Davidsen T.M."/>
            <person name="Wayne K.J."/>
            <person name="Tettelin H."/>
            <person name="Glass J.I."/>
            <person name="Rusch D."/>
            <person name="Podicherti R."/>
            <person name="Tsui H.-C.T."/>
            <person name="Winkler M.E."/>
        </authorList>
    </citation>
    <scope>NUCLEOTIDE SEQUENCE</scope>
</reference>
<sequence length="87" mass="10277">MNQTLEQLIKLQDIDHRLKEIKEHMGDLPATVESQETELEFLEGDNQQKQEGLTKIEKNIRHHVSEIDDFTAKLEKYKEQLFLVKSN</sequence>
<dbReference type="AlphaFoldDB" id="A0A382WQU7"/>
<dbReference type="Gene3D" id="1.10.287.1490">
    <property type="match status" value="1"/>
</dbReference>
<evidence type="ECO:0000256" key="1">
    <source>
        <dbReference type="SAM" id="Coils"/>
    </source>
</evidence>
<protein>
    <submittedName>
        <fullName evidence="2">Uncharacterized protein</fullName>
    </submittedName>
</protein>